<dbReference type="RefSeq" id="WP_329512534.1">
    <property type="nucleotide sequence ID" value="NZ_BAAAYZ010000249.1"/>
</dbReference>
<gene>
    <name evidence="3" type="ORF">VXC91_41465</name>
</gene>
<keyword evidence="2" id="KW-1133">Transmembrane helix</keyword>
<organism evidence="3 4">
    <name type="scientific">Streptomyces chiangmaiensis</name>
    <dbReference type="NCBI Taxonomy" id="766497"/>
    <lineage>
        <taxon>Bacteria</taxon>
        <taxon>Bacillati</taxon>
        <taxon>Actinomycetota</taxon>
        <taxon>Actinomycetes</taxon>
        <taxon>Kitasatosporales</taxon>
        <taxon>Streptomycetaceae</taxon>
        <taxon>Streptomyces</taxon>
    </lineage>
</organism>
<proteinExistence type="predicted"/>
<comment type="caution">
    <text evidence="3">The sequence shown here is derived from an EMBL/GenBank/DDBJ whole genome shotgun (WGS) entry which is preliminary data.</text>
</comment>
<protein>
    <submittedName>
        <fullName evidence="3">Uncharacterized protein</fullName>
    </submittedName>
</protein>
<sequence>MTMAFAAHVIGLVPAPPLAVPIARRYGRPGTMRAVLGRSATASLIPLAGGDRIWALALGRLRAGIACPGFAARYLVTPVRHWVPPAVFLLCVAVVVAALIPATAPVRDAESGEWPPAKRGRSAPHGANGPAGTDTARRESHPCPAQERNTSCA</sequence>
<feature type="transmembrane region" description="Helical" evidence="2">
    <location>
        <begin position="82"/>
        <end position="100"/>
    </location>
</feature>
<evidence type="ECO:0000256" key="1">
    <source>
        <dbReference type="SAM" id="MobiDB-lite"/>
    </source>
</evidence>
<name>A0ABU7FW67_9ACTN</name>
<evidence type="ECO:0000313" key="4">
    <source>
        <dbReference type="Proteomes" id="UP001333996"/>
    </source>
</evidence>
<keyword evidence="4" id="KW-1185">Reference proteome</keyword>
<evidence type="ECO:0000313" key="3">
    <source>
        <dbReference type="EMBL" id="MED7828178.1"/>
    </source>
</evidence>
<dbReference type="Proteomes" id="UP001333996">
    <property type="component" value="Unassembled WGS sequence"/>
</dbReference>
<accession>A0ABU7FW67</accession>
<dbReference type="EMBL" id="JAYWVC010000327">
    <property type="protein sequence ID" value="MED7828178.1"/>
    <property type="molecule type" value="Genomic_DNA"/>
</dbReference>
<keyword evidence="2" id="KW-0472">Membrane</keyword>
<reference evidence="3" key="1">
    <citation type="submission" date="2024-01" db="EMBL/GenBank/DDBJ databases">
        <title>First draft genome sequence data of TA4-1, the type strain of Gram-positive actinobacterium Streptomyces chiangmaiensis.</title>
        <authorList>
            <person name="Yasawong M."/>
            <person name="Nantapong N."/>
        </authorList>
    </citation>
    <scope>NUCLEOTIDE SEQUENCE</scope>
    <source>
        <strain evidence="3">TA4-1</strain>
    </source>
</reference>
<feature type="region of interest" description="Disordered" evidence="1">
    <location>
        <begin position="108"/>
        <end position="153"/>
    </location>
</feature>
<evidence type="ECO:0000256" key="2">
    <source>
        <dbReference type="SAM" id="Phobius"/>
    </source>
</evidence>
<keyword evidence="2" id="KW-0812">Transmembrane</keyword>